<proteinExistence type="predicted"/>
<dbReference type="EMBL" id="KI894021">
    <property type="protein sequence ID" value="OCF25682.1"/>
    <property type="molecule type" value="Genomic_DNA"/>
</dbReference>
<evidence type="ECO:0000256" key="1">
    <source>
        <dbReference type="SAM" id="MobiDB-lite"/>
    </source>
</evidence>
<sequence length="107" mass="11676">MSQRSAAVDGEQDSEADGQDDDNSNGLDTEHDALLTSNIQNPHEALQLLASASNITSRQNNPDDPSPSAPAPRASQANRERKQIWLSWEPVQEELLTAQEAENLLTL</sequence>
<feature type="compositionally biased region" description="Acidic residues" evidence="1">
    <location>
        <begin position="10"/>
        <end position="23"/>
    </location>
</feature>
<dbReference type="VEuPathDB" id="FungiDB:I302_05506"/>
<dbReference type="AlphaFoldDB" id="A0A1B9G3W3"/>
<organism evidence="2">
    <name type="scientific">Kwoniella bestiolae CBS 10118</name>
    <dbReference type="NCBI Taxonomy" id="1296100"/>
    <lineage>
        <taxon>Eukaryota</taxon>
        <taxon>Fungi</taxon>
        <taxon>Dikarya</taxon>
        <taxon>Basidiomycota</taxon>
        <taxon>Agaricomycotina</taxon>
        <taxon>Tremellomycetes</taxon>
        <taxon>Tremellales</taxon>
        <taxon>Cryptococcaceae</taxon>
        <taxon>Kwoniella</taxon>
    </lineage>
</organism>
<accession>A0A1B9G3W3</accession>
<reference evidence="2" key="2">
    <citation type="submission" date="2014-01" db="EMBL/GenBank/DDBJ databases">
        <title>Evolution of pathogenesis and genome organization in the Tremellales.</title>
        <authorList>
            <person name="Cuomo C."/>
            <person name="Litvintseva A."/>
            <person name="Heitman J."/>
            <person name="Chen Y."/>
            <person name="Sun S."/>
            <person name="Springer D."/>
            <person name="Dromer F."/>
            <person name="Young S."/>
            <person name="Zeng Q."/>
            <person name="Chapman S."/>
            <person name="Gujja S."/>
            <person name="Saif S."/>
            <person name="Birren B."/>
        </authorList>
    </citation>
    <scope>NUCLEOTIDE SEQUENCE</scope>
    <source>
        <strain evidence="2">CBS 10118</strain>
    </source>
</reference>
<reference evidence="2" key="1">
    <citation type="submission" date="2013-07" db="EMBL/GenBank/DDBJ databases">
        <title>The Genome Sequence of Cryptococcus bestiolae CBS10118.</title>
        <authorList>
            <consortium name="The Broad Institute Genome Sequencing Platform"/>
            <person name="Cuomo C."/>
            <person name="Litvintseva A."/>
            <person name="Chen Y."/>
            <person name="Heitman J."/>
            <person name="Sun S."/>
            <person name="Springer D."/>
            <person name="Dromer F."/>
            <person name="Young S.K."/>
            <person name="Zeng Q."/>
            <person name="Gargeya S."/>
            <person name="Fitzgerald M."/>
            <person name="Abouelleil A."/>
            <person name="Alvarado L."/>
            <person name="Berlin A.M."/>
            <person name="Chapman S.B."/>
            <person name="Dewar J."/>
            <person name="Goldberg J."/>
            <person name="Griggs A."/>
            <person name="Gujja S."/>
            <person name="Hansen M."/>
            <person name="Howarth C."/>
            <person name="Imamovic A."/>
            <person name="Larimer J."/>
            <person name="McCowan C."/>
            <person name="Murphy C."/>
            <person name="Pearson M."/>
            <person name="Priest M."/>
            <person name="Roberts A."/>
            <person name="Saif S."/>
            <person name="Shea T."/>
            <person name="Sykes S."/>
            <person name="Wortman J."/>
            <person name="Nusbaum C."/>
            <person name="Birren B."/>
        </authorList>
    </citation>
    <scope>NUCLEOTIDE SEQUENCE [LARGE SCALE GENOMIC DNA]</scope>
    <source>
        <strain evidence="2">CBS 10118</strain>
    </source>
</reference>
<protein>
    <submittedName>
        <fullName evidence="2">Uncharacterized protein</fullName>
    </submittedName>
</protein>
<gene>
    <name evidence="2" type="ORF">I302_05506</name>
</gene>
<evidence type="ECO:0000313" key="2">
    <source>
        <dbReference type="EMBL" id="OCF25682.1"/>
    </source>
</evidence>
<name>A0A1B9G3W3_9TREE</name>
<feature type="region of interest" description="Disordered" evidence="1">
    <location>
        <begin position="1"/>
        <end position="81"/>
    </location>
</feature>